<dbReference type="AlphaFoldDB" id="A0AAX4JLN1"/>
<evidence type="ECO:0000313" key="2">
    <source>
        <dbReference type="Proteomes" id="UP001355207"/>
    </source>
</evidence>
<reference evidence="1 2" key="1">
    <citation type="submission" date="2024-01" db="EMBL/GenBank/DDBJ databases">
        <title>Comparative genomics of Cryptococcus and Kwoniella reveals pathogenesis evolution and contrasting modes of karyotype evolution via chromosome fusion or intercentromeric recombination.</title>
        <authorList>
            <person name="Coelho M.A."/>
            <person name="David-Palma M."/>
            <person name="Shea T."/>
            <person name="Bowers K."/>
            <person name="McGinley-Smith S."/>
            <person name="Mohammad A.W."/>
            <person name="Gnirke A."/>
            <person name="Yurkov A.M."/>
            <person name="Nowrousian M."/>
            <person name="Sun S."/>
            <person name="Cuomo C.A."/>
            <person name="Heitman J."/>
        </authorList>
    </citation>
    <scope>NUCLEOTIDE SEQUENCE [LARGE SCALE GENOMIC DNA]</scope>
    <source>
        <strain evidence="1 2">CBS 6074</strain>
    </source>
</reference>
<accession>A0AAX4JLN1</accession>
<dbReference type="InterPro" id="IPR013083">
    <property type="entry name" value="Znf_RING/FYVE/PHD"/>
</dbReference>
<evidence type="ECO:0008006" key="3">
    <source>
        <dbReference type="Google" id="ProtNLM"/>
    </source>
</evidence>
<name>A0AAX4JLN1_9TREE</name>
<dbReference type="Gene3D" id="3.30.40.10">
    <property type="entry name" value="Zinc/RING finger domain, C3HC4 (zinc finger)"/>
    <property type="match status" value="1"/>
</dbReference>
<sequence>MSANLNCIRDLKQNDEPKQSMKFDMKSECLLCGEEIFDLLHQAENEHKGGQQGVLSLWICDQEHCGTMFCISCAVQWQTQHGIYGSTSCPACTRNWNTDQLKLQKEFYDITPFEW</sequence>
<dbReference type="SUPFAM" id="SSF57850">
    <property type="entry name" value="RING/U-box"/>
    <property type="match status" value="1"/>
</dbReference>
<organism evidence="1 2">
    <name type="scientific">Kwoniella dendrophila CBS 6074</name>
    <dbReference type="NCBI Taxonomy" id="1295534"/>
    <lineage>
        <taxon>Eukaryota</taxon>
        <taxon>Fungi</taxon>
        <taxon>Dikarya</taxon>
        <taxon>Basidiomycota</taxon>
        <taxon>Agaricomycotina</taxon>
        <taxon>Tremellomycetes</taxon>
        <taxon>Tremellales</taxon>
        <taxon>Cryptococcaceae</taxon>
        <taxon>Kwoniella</taxon>
    </lineage>
</organism>
<dbReference type="GeneID" id="91091866"/>
<evidence type="ECO:0000313" key="1">
    <source>
        <dbReference type="EMBL" id="WWC86321.1"/>
    </source>
</evidence>
<keyword evidence="2" id="KW-1185">Reference proteome</keyword>
<dbReference type="EMBL" id="CP144098">
    <property type="protein sequence ID" value="WWC86321.1"/>
    <property type="molecule type" value="Genomic_DNA"/>
</dbReference>
<dbReference type="Proteomes" id="UP001355207">
    <property type="component" value="Chromosome 1"/>
</dbReference>
<dbReference type="RefSeq" id="XP_066073084.1">
    <property type="nucleotide sequence ID" value="XM_066216987.1"/>
</dbReference>
<gene>
    <name evidence="1" type="ORF">L201_001194</name>
</gene>
<protein>
    <recommendedName>
        <fullName evidence="3">RING-type domain-containing protein</fullName>
    </recommendedName>
</protein>
<proteinExistence type="predicted"/>